<name>A0A0G0TUG8_9BACT</name>
<feature type="region of interest" description="Disordered" evidence="1">
    <location>
        <begin position="144"/>
        <end position="174"/>
    </location>
</feature>
<proteinExistence type="predicted"/>
<evidence type="ECO:0000313" key="3">
    <source>
        <dbReference type="Proteomes" id="UP000034531"/>
    </source>
</evidence>
<dbReference type="AlphaFoldDB" id="A0A0G0TUG8"/>
<comment type="caution">
    <text evidence="2">The sequence shown here is derived from an EMBL/GenBank/DDBJ whole genome shotgun (WGS) entry which is preliminary data.</text>
</comment>
<sequence>MPVRSELLIPLGPTARVDRVHPPLGSGVDFELLTGPQRVEAEATDYVAAVALQATMHSPVFPKLVRTLGKTQSLEDLTQRITSVHGVGVLNGIKEEVVRRYENPDPHNSVRFDVREAMLQWAKEVHGEVGVVGQTVDSLRLSVQRKHEPKAAFKPSQSGKPRGPGSHTRKTRGK</sequence>
<evidence type="ECO:0000256" key="1">
    <source>
        <dbReference type="SAM" id="MobiDB-lite"/>
    </source>
</evidence>
<evidence type="ECO:0000313" key="2">
    <source>
        <dbReference type="EMBL" id="KKR50690.1"/>
    </source>
</evidence>
<dbReference type="Proteomes" id="UP000034531">
    <property type="component" value="Unassembled WGS sequence"/>
</dbReference>
<reference evidence="2 3" key="1">
    <citation type="journal article" date="2015" name="Nature">
        <title>rRNA introns, odd ribosomes, and small enigmatic genomes across a large radiation of phyla.</title>
        <authorList>
            <person name="Brown C.T."/>
            <person name="Hug L.A."/>
            <person name="Thomas B.C."/>
            <person name="Sharon I."/>
            <person name="Castelle C.J."/>
            <person name="Singh A."/>
            <person name="Wilkins M.J."/>
            <person name="Williams K.H."/>
            <person name="Banfield J.F."/>
        </authorList>
    </citation>
    <scope>NUCLEOTIDE SEQUENCE [LARGE SCALE GENOMIC DNA]</scope>
</reference>
<dbReference type="EMBL" id="LBYI01000008">
    <property type="protein sequence ID" value="KKR50690.1"/>
    <property type="molecule type" value="Genomic_DNA"/>
</dbReference>
<accession>A0A0G0TUG8</accession>
<protein>
    <submittedName>
        <fullName evidence="2">Uncharacterized protein</fullName>
    </submittedName>
</protein>
<organism evidence="2 3">
    <name type="scientific">Candidatus Curtissbacteria bacterium GW2011_GWA1_40_16</name>
    <dbReference type="NCBI Taxonomy" id="1618405"/>
    <lineage>
        <taxon>Bacteria</taxon>
        <taxon>Candidatus Curtissiibacteriota</taxon>
    </lineage>
</organism>
<gene>
    <name evidence="2" type="ORF">UT84_C0008G0004</name>
</gene>